<dbReference type="GO" id="GO:0000155">
    <property type="term" value="F:phosphorelay sensor kinase activity"/>
    <property type="evidence" value="ECO:0007669"/>
    <property type="project" value="InterPro"/>
</dbReference>
<dbReference type="InterPro" id="IPR010559">
    <property type="entry name" value="Sig_transdc_His_kin_internal"/>
</dbReference>
<proteinExistence type="predicted"/>
<keyword evidence="1" id="KW-0472">Membrane</keyword>
<dbReference type="EMBL" id="QTJU01000001">
    <property type="protein sequence ID" value="RFM30167.1"/>
    <property type="molecule type" value="Genomic_DNA"/>
</dbReference>
<dbReference type="Pfam" id="PF06580">
    <property type="entry name" value="His_kinase"/>
    <property type="match status" value="1"/>
</dbReference>
<evidence type="ECO:0000259" key="2">
    <source>
        <dbReference type="Pfam" id="PF06580"/>
    </source>
</evidence>
<evidence type="ECO:0000313" key="3">
    <source>
        <dbReference type="EMBL" id="RFM30167.1"/>
    </source>
</evidence>
<dbReference type="AlphaFoldDB" id="A0A3E1NQI5"/>
<sequence length="406" mass="46114">MRTMNYVTFLSDSLVKCRTGIALFSRHNGLFKKGNQKEANFESPVFWDKGHSIINPSSRKRKHGITKKGIYLAPKAGGIYYFISVITALLLISAPSWNYSSMSTGWLQSICPGGMVKNASAGFALLADIDITGIVSGNALLAGLMFLLPGLKQMLVIWYGELLLTAFCGASLLIYVRHVYDRKKEKMAYHNRLLEMQAKALTNQMNPHFIYNSLSTVQHLIMIDEKQKAFDYISDFSLLMRQMLTNTRKSYISLDDEVDFLKRYLELEKIRFINAFQYEFHIDEDLRSNSYCIPSMLIQPILENAIKHGFSPKRENNLLKVTMVAQNDLVICSVDDNGIGWKKKNSDFTTTIKHESTALTILRERLNLIKSYNGNSGNLEIIDKFLADNQQTGTIVKIYIPIINSL</sequence>
<dbReference type="GO" id="GO:0016020">
    <property type="term" value="C:membrane"/>
    <property type="evidence" value="ECO:0007669"/>
    <property type="project" value="InterPro"/>
</dbReference>
<reference evidence="3 4" key="1">
    <citation type="submission" date="2018-08" db="EMBL/GenBank/DDBJ databases">
        <title>Chitinophagaceae sp. K23C18032701, a novel bacterium isolated from forest soil.</title>
        <authorList>
            <person name="Wang C."/>
        </authorList>
    </citation>
    <scope>NUCLEOTIDE SEQUENCE [LARGE SCALE GENOMIC DNA]</scope>
    <source>
        <strain evidence="3 4">K23C18032701</strain>
    </source>
</reference>
<comment type="caution">
    <text evidence="3">The sequence shown here is derived from an EMBL/GenBank/DDBJ whole genome shotgun (WGS) entry which is preliminary data.</text>
</comment>
<keyword evidence="4" id="KW-1185">Reference proteome</keyword>
<dbReference type="SUPFAM" id="SSF55874">
    <property type="entry name" value="ATPase domain of HSP90 chaperone/DNA topoisomerase II/histidine kinase"/>
    <property type="match status" value="1"/>
</dbReference>
<feature type="domain" description="Signal transduction histidine kinase internal region" evidence="2">
    <location>
        <begin position="197"/>
        <end position="274"/>
    </location>
</feature>
<evidence type="ECO:0000313" key="4">
    <source>
        <dbReference type="Proteomes" id="UP000261284"/>
    </source>
</evidence>
<evidence type="ECO:0000256" key="1">
    <source>
        <dbReference type="SAM" id="Phobius"/>
    </source>
</evidence>
<gene>
    <name evidence="3" type="ORF">DXN05_04120</name>
</gene>
<dbReference type="InterPro" id="IPR050640">
    <property type="entry name" value="Bact_2-comp_sensor_kinase"/>
</dbReference>
<feature type="transmembrane region" description="Helical" evidence="1">
    <location>
        <begin position="69"/>
        <end position="94"/>
    </location>
</feature>
<keyword evidence="1" id="KW-1133">Transmembrane helix</keyword>
<dbReference type="InterPro" id="IPR036890">
    <property type="entry name" value="HATPase_C_sf"/>
</dbReference>
<dbReference type="Gene3D" id="3.30.565.10">
    <property type="entry name" value="Histidine kinase-like ATPase, C-terminal domain"/>
    <property type="match status" value="1"/>
</dbReference>
<dbReference type="PANTHER" id="PTHR34220:SF7">
    <property type="entry name" value="SENSOR HISTIDINE KINASE YPDA"/>
    <property type="match status" value="1"/>
</dbReference>
<keyword evidence="1" id="KW-0812">Transmembrane</keyword>
<name>A0A3E1NQI5_9BACT</name>
<dbReference type="PANTHER" id="PTHR34220">
    <property type="entry name" value="SENSOR HISTIDINE KINASE YPDA"/>
    <property type="match status" value="1"/>
</dbReference>
<organism evidence="3 4">
    <name type="scientific">Deminuibacter soli</name>
    <dbReference type="NCBI Taxonomy" id="2291815"/>
    <lineage>
        <taxon>Bacteria</taxon>
        <taxon>Pseudomonadati</taxon>
        <taxon>Bacteroidota</taxon>
        <taxon>Chitinophagia</taxon>
        <taxon>Chitinophagales</taxon>
        <taxon>Chitinophagaceae</taxon>
        <taxon>Deminuibacter</taxon>
    </lineage>
</organism>
<accession>A0A3E1NQI5</accession>
<dbReference type="Proteomes" id="UP000261284">
    <property type="component" value="Unassembled WGS sequence"/>
</dbReference>
<protein>
    <recommendedName>
        <fullName evidence="2">Signal transduction histidine kinase internal region domain-containing protein</fullName>
    </recommendedName>
</protein>
<feature type="transmembrane region" description="Helical" evidence="1">
    <location>
        <begin position="157"/>
        <end position="176"/>
    </location>
</feature>